<evidence type="ECO:0000259" key="3">
    <source>
        <dbReference type="SMART" id="SM00922"/>
    </source>
</evidence>
<dbReference type="Pfam" id="PF02746">
    <property type="entry name" value="MR_MLE_N"/>
    <property type="match status" value="1"/>
</dbReference>
<dbReference type="InterPro" id="IPR018110">
    <property type="entry name" value="Mandel_Rmase/mucon_lact_enz_CS"/>
</dbReference>
<dbReference type="SUPFAM" id="SSF51604">
    <property type="entry name" value="Enolase C-terminal domain-like"/>
    <property type="match status" value="1"/>
</dbReference>
<dbReference type="InterPro" id="IPR006311">
    <property type="entry name" value="TAT_signal"/>
</dbReference>
<dbReference type="SUPFAM" id="SSF54826">
    <property type="entry name" value="Enolase N-terminal domain-like"/>
    <property type="match status" value="1"/>
</dbReference>
<dbReference type="SFLD" id="SFLDS00001">
    <property type="entry name" value="Enolase"/>
    <property type="match status" value="1"/>
</dbReference>
<dbReference type="PANTHER" id="PTHR48080:SF2">
    <property type="entry name" value="D-GALACTONATE DEHYDRATASE"/>
    <property type="match status" value="1"/>
</dbReference>
<dbReference type="Gene3D" id="3.20.20.120">
    <property type="entry name" value="Enolase-like C-terminal domain"/>
    <property type="match status" value="1"/>
</dbReference>
<dbReference type="InterPro" id="IPR013341">
    <property type="entry name" value="Mandelate_racemase_N_dom"/>
</dbReference>
<proteinExistence type="predicted"/>
<dbReference type="InterPro" id="IPR029065">
    <property type="entry name" value="Enolase_C-like"/>
</dbReference>
<evidence type="ECO:0000256" key="1">
    <source>
        <dbReference type="ARBA" id="ARBA00023239"/>
    </source>
</evidence>
<dbReference type="InterPro" id="IPR029017">
    <property type="entry name" value="Enolase-like_N"/>
</dbReference>
<dbReference type="SMART" id="SM00922">
    <property type="entry name" value="MR_MLE"/>
    <property type="match status" value="1"/>
</dbReference>
<feature type="domain" description="Mandelate racemase/muconate lactonizing enzyme C-terminal" evidence="3">
    <location>
        <begin position="188"/>
        <end position="299"/>
    </location>
</feature>
<dbReference type="Gene3D" id="3.30.390.10">
    <property type="entry name" value="Enolase-like, N-terminal domain"/>
    <property type="match status" value="1"/>
</dbReference>
<keyword evidence="1" id="KW-0456">Lyase</keyword>
<gene>
    <name evidence="4" type="ORF">B0A65_07065</name>
</gene>
<feature type="chain" id="PRO_5047269585" description="Mandelate racemase/muconate lactonizing enzyme C-terminal domain-containing protein" evidence="2">
    <location>
        <begin position="33"/>
        <end position="425"/>
    </location>
</feature>
<dbReference type="SFLD" id="SFLDG00179">
    <property type="entry name" value="mandelate_racemase"/>
    <property type="match status" value="1"/>
</dbReference>
<evidence type="ECO:0000313" key="4">
    <source>
        <dbReference type="EMBL" id="OXA80383.1"/>
    </source>
</evidence>
<sequence>MKIGTSNSSRRSFLKIAGLGAVLPLVPSVMSASPDFHPESTFGNKLLVTDIKVYNVKVNQRGSWYFIELITDKGLSGFGEASHAFGGLSGEGDKALHKELSYFFELVKGQSPFNIEQFRQLAWKKSLQSKISGTAFSGIEQALWDLKGKALGVPVYELLGGKLRDTVKVYANINRANNDKENSGHRSVANFQRNAEEAMKNGFKAVKLAPFDEMAPLTSSPSKLKADIDYAVNCIQTIRQTIGNDIELLIDVHSHLNRDLAIETAKRLESYNLYWFEEPVNPEKFVQETKEIKDNIKQNLAGGEAIFGVQGFAPLLQANALSIIMPDVKHCGGVQELKNIAAIANALGQVRVAPHNPSGPVATAASAHLCANIPNFAILEFAYGEVPWRAELLSPPEQFVNGNIVVNDNPGFGFTLNKKLIDTLL</sequence>
<dbReference type="Pfam" id="PF13378">
    <property type="entry name" value="MR_MLE_C"/>
    <property type="match status" value="1"/>
</dbReference>
<name>A0ABX4BSJ7_FLAFR</name>
<dbReference type="CDD" id="cd03316">
    <property type="entry name" value="MR_like"/>
    <property type="match status" value="1"/>
</dbReference>
<dbReference type="EMBL" id="MUGV01000013">
    <property type="protein sequence ID" value="OXA80383.1"/>
    <property type="molecule type" value="Genomic_DNA"/>
</dbReference>
<feature type="signal peptide" evidence="2">
    <location>
        <begin position="1"/>
        <end position="32"/>
    </location>
</feature>
<dbReference type="RefSeq" id="WP_074658588.1">
    <property type="nucleotide sequence ID" value="NZ_MUGV01000013.1"/>
</dbReference>
<dbReference type="InterPro" id="IPR034593">
    <property type="entry name" value="DgoD-like"/>
</dbReference>
<dbReference type="PANTHER" id="PTHR48080">
    <property type="entry name" value="D-GALACTONATE DEHYDRATASE-RELATED"/>
    <property type="match status" value="1"/>
</dbReference>
<organism evidence="4 5">
    <name type="scientific">Flavobacterium frigidimaris</name>
    <dbReference type="NCBI Taxonomy" id="262320"/>
    <lineage>
        <taxon>Bacteria</taxon>
        <taxon>Pseudomonadati</taxon>
        <taxon>Bacteroidota</taxon>
        <taxon>Flavobacteriia</taxon>
        <taxon>Flavobacteriales</taxon>
        <taxon>Flavobacteriaceae</taxon>
        <taxon>Flavobacterium</taxon>
    </lineage>
</organism>
<dbReference type="PROSITE" id="PS00908">
    <property type="entry name" value="MR_MLE_1"/>
    <property type="match status" value="1"/>
</dbReference>
<reference evidence="4 5" key="1">
    <citation type="submission" date="2016-11" db="EMBL/GenBank/DDBJ databases">
        <title>Whole genomes of Flavobacteriaceae.</title>
        <authorList>
            <person name="Stine C."/>
            <person name="Li C."/>
            <person name="Tadesse D."/>
        </authorList>
    </citation>
    <scope>NUCLEOTIDE SEQUENCE [LARGE SCALE GENOMIC DNA]</scope>
    <source>
        <strain evidence="4 5">DSM 15937</strain>
    </source>
</reference>
<dbReference type="PROSITE" id="PS51318">
    <property type="entry name" value="TAT"/>
    <property type="match status" value="1"/>
</dbReference>
<dbReference type="Proteomes" id="UP000198382">
    <property type="component" value="Unassembled WGS sequence"/>
</dbReference>
<dbReference type="InterPro" id="IPR013342">
    <property type="entry name" value="Mandelate_racemase_C"/>
</dbReference>
<protein>
    <recommendedName>
        <fullName evidence="3">Mandelate racemase/muconate lactonizing enzyme C-terminal domain-containing protein</fullName>
    </recommendedName>
</protein>
<keyword evidence="5" id="KW-1185">Reference proteome</keyword>
<evidence type="ECO:0000256" key="2">
    <source>
        <dbReference type="SAM" id="SignalP"/>
    </source>
</evidence>
<comment type="caution">
    <text evidence="4">The sequence shown here is derived from an EMBL/GenBank/DDBJ whole genome shotgun (WGS) entry which is preliminary data.</text>
</comment>
<dbReference type="InterPro" id="IPR036849">
    <property type="entry name" value="Enolase-like_C_sf"/>
</dbReference>
<keyword evidence="2" id="KW-0732">Signal</keyword>
<accession>A0ABX4BSJ7</accession>
<evidence type="ECO:0000313" key="5">
    <source>
        <dbReference type="Proteomes" id="UP000198382"/>
    </source>
</evidence>